<comment type="caution">
    <text evidence="1">The sequence shown here is derived from an EMBL/GenBank/DDBJ whole genome shotgun (WGS) entry which is preliminary data.</text>
</comment>
<sequence length="126" mass="14689">MKTFVATLVVFAILVGFSTFTYNYINNTTDDLMAHIQVMEKHLRARNWQQAEQGFSKLKSSWDRTSSNWAVFIDHQELDSINMSMARLKNYMDTREKPELLAELGELKLLLKHIPEKEALNLKNIL</sequence>
<keyword evidence="2" id="KW-1185">Reference proteome</keyword>
<dbReference type="AlphaFoldDB" id="A0A0L6W0N4"/>
<evidence type="ECO:0000313" key="2">
    <source>
        <dbReference type="Proteomes" id="UP000037175"/>
    </source>
</evidence>
<protein>
    <recommendedName>
        <fullName evidence="3">DUF4363 domain-containing protein</fullName>
    </recommendedName>
</protein>
<evidence type="ECO:0000313" key="1">
    <source>
        <dbReference type="EMBL" id="KNZ68644.1"/>
    </source>
</evidence>
<evidence type="ECO:0008006" key="3">
    <source>
        <dbReference type="Google" id="ProtNLM"/>
    </source>
</evidence>
<proteinExistence type="predicted"/>
<dbReference type="Pfam" id="PF14276">
    <property type="entry name" value="DUF4363"/>
    <property type="match status" value="1"/>
</dbReference>
<dbReference type="EMBL" id="LGTE01000025">
    <property type="protein sequence ID" value="KNZ68644.1"/>
    <property type="molecule type" value="Genomic_DNA"/>
</dbReference>
<gene>
    <name evidence="1" type="ORF">Tfer_2819</name>
</gene>
<reference evidence="2" key="1">
    <citation type="submission" date="2015-07" db="EMBL/GenBank/DDBJ databases">
        <title>Complete Genome of Thermincola ferriacetica strain Z-0001T.</title>
        <authorList>
            <person name="Lusk B."/>
            <person name="Badalamenti J.P."/>
            <person name="Parameswaran P."/>
            <person name="Bond D.R."/>
            <person name="Torres C.I."/>
        </authorList>
    </citation>
    <scope>NUCLEOTIDE SEQUENCE [LARGE SCALE GENOMIC DNA]</scope>
    <source>
        <strain evidence="2">Z-0001</strain>
    </source>
</reference>
<dbReference type="Proteomes" id="UP000037175">
    <property type="component" value="Unassembled WGS sequence"/>
</dbReference>
<organism evidence="1 2">
    <name type="scientific">Thermincola ferriacetica</name>
    <dbReference type="NCBI Taxonomy" id="281456"/>
    <lineage>
        <taxon>Bacteria</taxon>
        <taxon>Bacillati</taxon>
        <taxon>Bacillota</taxon>
        <taxon>Clostridia</taxon>
        <taxon>Eubacteriales</taxon>
        <taxon>Thermincolaceae</taxon>
        <taxon>Thermincola</taxon>
    </lineage>
</organism>
<accession>A0A0L6W0N4</accession>
<dbReference type="InterPro" id="IPR025373">
    <property type="entry name" value="DUF4363"/>
</dbReference>
<dbReference type="RefSeq" id="WP_013119327.1">
    <property type="nucleotide sequence ID" value="NZ_LGTE01000025.1"/>
</dbReference>
<name>A0A0L6W0N4_9FIRM</name>